<sequence>MDRTFYFLFPLLVLLFCKVISNDIATIAAMCQNAPNPALQVVCAQLQAWDTTVRQRSTQSAALNVAWSSWDRTSIWSDNRTRTTTLTSHWSVWSSWTTSWIIPIGQL</sequence>
<accession>A0ABD6ELW1</accession>
<proteinExistence type="predicted"/>
<gene>
    <name evidence="2" type="ORF">AB6A40_004662</name>
</gene>
<feature type="chain" id="PRO_5044748273" description="Secreted protein" evidence="1">
    <location>
        <begin position="22"/>
        <end position="107"/>
    </location>
</feature>
<keyword evidence="1" id="KW-0732">Signal</keyword>
<evidence type="ECO:0008006" key="4">
    <source>
        <dbReference type="Google" id="ProtNLM"/>
    </source>
</evidence>
<evidence type="ECO:0000313" key="2">
    <source>
        <dbReference type="EMBL" id="MFH4977953.1"/>
    </source>
</evidence>
<dbReference type="Proteomes" id="UP001608902">
    <property type="component" value="Unassembled WGS sequence"/>
</dbReference>
<name>A0ABD6ELW1_9BILA</name>
<evidence type="ECO:0000256" key="1">
    <source>
        <dbReference type="SAM" id="SignalP"/>
    </source>
</evidence>
<feature type="signal peptide" evidence="1">
    <location>
        <begin position="1"/>
        <end position="21"/>
    </location>
</feature>
<protein>
    <recommendedName>
        <fullName evidence="4">Secreted protein</fullName>
    </recommendedName>
</protein>
<organism evidence="2 3">
    <name type="scientific">Gnathostoma spinigerum</name>
    <dbReference type="NCBI Taxonomy" id="75299"/>
    <lineage>
        <taxon>Eukaryota</taxon>
        <taxon>Metazoa</taxon>
        <taxon>Ecdysozoa</taxon>
        <taxon>Nematoda</taxon>
        <taxon>Chromadorea</taxon>
        <taxon>Rhabditida</taxon>
        <taxon>Spirurina</taxon>
        <taxon>Gnathostomatomorpha</taxon>
        <taxon>Gnathostomatoidea</taxon>
        <taxon>Gnathostomatidae</taxon>
        <taxon>Gnathostoma</taxon>
    </lineage>
</organism>
<comment type="caution">
    <text evidence="2">The sequence shown here is derived from an EMBL/GenBank/DDBJ whole genome shotgun (WGS) entry which is preliminary data.</text>
</comment>
<dbReference type="AlphaFoldDB" id="A0ABD6ELW1"/>
<reference evidence="2 3" key="1">
    <citation type="submission" date="2024-08" db="EMBL/GenBank/DDBJ databases">
        <title>Gnathostoma spinigerum genome.</title>
        <authorList>
            <person name="Gonzalez-Bertolin B."/>
            <person name="Monzon S."/>
            <person name="Zaballos A."/>
            <person name="Jimenez P."/>
            <person name="Dekumyoy P."/>
            <person name="Varona S."/>
            <person name="Cuesta I."/>
            <person name="Sumanam S."/>
            <person name="Adisakwattana P."/>
            <person name="Gasser R.B."/>
            <person name="Hernandez-Gonzalez A."/>
            <person name="Young N.D."/>
            <person name="Perteguer M.J."/>
        </authorList>
    </citation>
    <scope>NUCLEOTIDE SEQUENCE [LARGE SCALE GENOMIC DNA]</scope>
    <source>
        <strain evidence="2">AL3</strain>
        <tissue evidence="2">Liver</tissue>
    </source>
</reference>
<evidence type="ECO:0000313" key="3">
    <source>
        <dbReference type="Proteomes" id="UP001608902"/>
    </source>
</evidence>
<keyword evidence="3" id="KW-1185">Reference proteome</keyword>
<dbReference type="EMBL" id="JBGFUD010002747">
    <property type="protein sequence ID" value="MFH4977953.1"/>
    <property type="molecule type" value="Genomic_DNA"/>
</dbReference>